<dbReference type="InterPro" id="IPR012347">
    <property type="entry name" value="Ferritin-like"/>
</dbReference>
<dbReference type="Proteomes" id="UP001267426">
    <property type="component" value="Unassembled WGS sequence"/>
</dbReference>
<dbReference type="InterPro" id="IPR047114">
    <property type="entry name" value="YciF"/>
</dbReference>
<dbReference type="PANTHER" id="PTHR30565">
    <property type="entry name" value="PROTEIN YCIF"/>
    <property type="match status" value="1"/>
</dbReference>
<dbReference type="InterPro" id="IPR009078">
    <property type="entry name" value="Ferritin-like_SF"/>
</dbReference>
<dbReference type="PANTHER" id="PTHR30565:SF9">
    <property type="entry name" value="PROTEIN YCIF"/>
    <property type="match status" value="1"/>
</dbReference>
<dbReference type="RefSeq" id="WP_311664964.1">
    <property type="nucleotide sequence ID" value="NZ_JAVRHT010000037.1"/>
</dbReference>
<organism evidence="1 2">
    <name type="scientific">Rubrivirga litoralis</name>
    <dbReference type="NCBI Taxonomy" id="3075598"/>
    <lineage>
        <taxon>Bacteria</taxon>
        <taxon>Pseudomonadati</taxon>
        <taxon>Rhodothermota</taxon>
        <taxon>Rhodothermia</taxon>
        <taxon>Rhodothermales</taxon>
        <taxon>Rubricoccaceae</taxon>
        <taxon>Rubrivirga</taxon>
    </lineage>
</organism>
<dbReference type="EMBL" id="JAVRHT010000037">
    <property type="protein sequence ID" value="MDT0632761.1"/>
    <property type="molecule type" value="Genomic_DNA"/>
</dbReference>
<evidence type="ECO:0000313" key="2">
    <source>
        <dbReference type="Proteomes" id="UP001267426"/>
    </source>
</evidence>
<dbReference type="SUPFAM" id="SSF47240">
    <property type="entry name" value="Ferritin-like"/>
    <property type="match status" value="1"/>
</dbReference>
<dbReference type="InterPro" id="IPR010287">
    <property type="entry name" value="DUF892_YciF-like"/>
</dbReference>
<dbReference type="Pfam" id="PF05974">
    <property type="entry name" value="DUF892"/>
    <property type="match status" value="1"/>
</dbReference>
<reference evidence="1 2" key="1">
    <citation type="submission" date="2023-09" db="EMBL/GenBank/DDBJ databases">
        <authorList>
            <person name="Rey-Velasco X."/>
        </authorList>
    </citation>
    <scope>NUCLEOTIDE SEQUENCE [LARGE SCALE GENOMIC DNA]</scope>
    <source>
        <strain evidence="1 2">F394</strain>
    </source>
</reference>
<proteinExistence type="predicted"/>
<keyword evidence="2" id="KW-1185">Reference proteome</keyword>
<dbReference type="CDD" id="cd07909">
    <property type="entry name" value="YciF"/>
    <property type="match status" value="1"/>
</dbReference>
<evidence type="ECO:0000313" key="1">
    <source>
        <dbReference type="EMBL" id="MDT0632761.1"/>
    </source>
</evidence>
<protein>
    <submittedName>
        <fullName evidence="1">Ferritin-like domain-containing protein</fullName>
    </submittedName>
</protein>
<name>A0ABU3BTY9_9BACT</name>
<comment type="caution">
    <text evidence="1">The sequence shown here is derived from an EMBL/GenBank/DDBJ whole genome shotgun (WGS) entry which is preliminary data.</text>
</comment>
<gene>
    <name evidence="1" type="ORF">RM540_13450</name>
</gene>
<accession>A0ABU3BTY9</accession>
<sequence length="163" mass="18062">MAQIIDLRGLLLHGLKDMYYAEKQSKKALSDMAGKASNDDLKKQLKEHGSHSDEHLKRLEKVFDMLGEKAEGVTCEAMDGILKEARHLMDEVSDDATRDAAIVFSAQAIDHYEITRYGSLATFAERLGHQEASDLLGDSLGEEEEADERLSQLAESVLNQKAA</sequence>
<dbReference type="Gene3D" id="1.20.1260.10">
    <property type="match status" value="1"/>
</dbReference>